<feature type="transmembrane region" description="Helical" evidence="6">
    <location>
        <begin position="208"/>
        <end position="229"/>
    </location>
</feature>
<dbReference type="OMA" id="KHCVSNP"/>
<accession>A0A8R1HT73</accession>
<dbReference type="PROSITE" id="PS50850">
    <property type="entry name" value="MFS"/>
    <property type="match status" value="1"/>
</dbReference>
<feature type="transmembrane region" description="Helical" evidence="6">
    <location>
        <begin position="42"/>
        <end position="61"/>
    </location>
</feature>
<dbReference type="InterPro" id="IPR036259">
    <property type="entry name" value="MFS_trans_sf"/>
</dbReference>
<dbReference type="SUPFAM" id="SSF103473">
    <property type="entry name" value="MFS general substrate transporter"/>
    <property type="match status" value="1"/>
</dbReference>
<reference evidence="8" key="2">
    <citation type="submission" date="2022-06" db="UniProtKB">
        <authorList>
            <consortium name="EnsemblMetazoa"/>
        </authorList>
    </citation>
    <scope>IDENTIFICATION</scope>
    <source>
        <strain evidence="8">DF5081</strain>
    </source>
</reference>
<proteinExistence type="predicted"/>
<keyword evidence="4 6" id="KW-0472">Membrane</keyword>
<evidence type="ECO:0000313" key="8">
    <source>
        <dbReference type="EnsemblMetazoa" id="CJA11044.1"/>
    </source>
</evidence>
<feature type="region of interest" description="Disordered" evidence="5">
    <location>
        <begin position="498"/>
        <end position="531"/>
    </location>
</feature>
<dbReference type="Gene3D" id="1.20.1250.20">
    <property type="entry name" value="MFS general substrate transporter like domains"/>
    <property type="match status" value="1"/>
</dbReference>
<evidence type="ECO:0000256" key="4">
    <source>
        <dbReference type="ARBA" id="ARBA00023136"/>
    </source>
</evidence>
<feature type="transmembrane region" description="Helical" evidence="6">
    <location>
        <begin position="391"/>
        <end position="410"/>
    </location>
</feature>
<evidence type="ECO:0000256" key="5">
    <source>
        <dbReference type="SAM" id="MobiDB-lite"/>
    </source>
</evidence>
<dbReference type="GO" id="GO:0022857">
    <property type="term" value="F:transmembrane transporter activity"/>
    <property type="evidence" value="ECO:0007669"/>
    <property type="project" value="InterPro"/>
</dbReference>
<dbReference type="GO" id="GO:0016020">
    <property type="term" value="C:membrane"/>
    <property type="evidence" value="ECO:0007669"/>
    <property type="project" value="UniProtKB-SubCell"/>
</dbReference>
<feature type="transmembrane region" description="Helical" evidence="6">
    <location>
        <begin position="356"/>
        <end position="379"/>
    </location>
</feature>
<evidence type="ECO:0000256" key="6">
    <source>
        <dbReference type="SAM" id="Phobius"/>
    </source>
</evidence>
<reference evidence="9" key="1">
    <citation type="submission" date="2010-08" db="EMBL/GenBank/DDBJ databases">
        <authorList>
            <consortium name="Caenorhabditis japonica Sequencing Consortium"/>
            <person name="Wilson R.K."/>
        </authorList>
    </citation>
    <scope>NUCLEOTIDE SEQUENCE [LARGE SCALE GENOMIC DNA]</scope>
    <source>
        <strain evidence="9">DF5081</strain>
    </source>
</reference>
<feature type="transmembrane region" description="Helical" evidence="6">
    <location>
        <begin position="318"/>
        <end position="336"/>
    </location>
</feature>
<feature type="domain" description="Major facilitator superfamily (MFS) profile" evidence="7">
    <location>
        <begin position="43"/>
        <end position="531"/>
    </location>
</feature>
<dbReference type="EnsemblMetazoa" id="CJA11044.1">
    <property type="protein sequence ID" value="CJA11044.1"/>
    <property type="gene ID" value="WBGene00130248"/>
</dbReference>
<dbReference type="PANTHER" id="PTHR24064">
    <property type="entry name" value="SOLUTE CARRIER FAMILY 22 MEMBER"/>
    <property type="match status" value="1"/>
</dbReference>
<keyword evidence="9" id="KW-1185">Reference proteome</keyword>
<evidence type="ECO:0000259" key="7">
    <source>
        <dbReference type="PROSITE" id="PS50850"/>
    </source>
</evidence>
<dbReference type="InterPro" id="IPR005828">
    <property type="entry name" value="MFS_sugar_transport-like"/>
</dbReference>
<feature type="transmembrane region" description="Helical" evidence="6">
    <location>
        <begin position="416"/>
        <end position="436"/>
    </location>
</feature>
<comment type="subcellular location">
    <subcellularLocation>
        <location evidence="1">Membrane</location>
        <topology evidence="1">Multi-pass membrane protein</topology>
    </subcellularLocation>
</comment>
<dbReference type="Proteomes" id="UP000005237">
    <property type="component" value="Unassembled WGS sequence"/>
</dbReference>
<keyword evidence="3 6" id="KW-1133">Transmembrane helix</keyword>
<evidence type="ECO:0000256" key="3">
    <source>
        <dbReference type="ARBA" id="ARBA00022989"/>
    </source>
</evidence>
<evidence type="ECO:0000313" key="9">
    <source>
        <dbReference type="Proteomes" id="UP000005237"/>
    </source>
</evidence>
<feature type="compositionally biased region" description="Polar residues" evidence="5">
    <location>
        <begin position="502"/>
        <end position="512"/>
    </location>
</feature>
<protein>
    <submittedName>
        <fullName evidence="8">MFS domain-containing protein</fullName>
    </submittedName>
</protein>
<evidence type="ECO:0000256" key="2">
    <source>
        <dbReference type="ARBA" id="ARBA00022692"/>
    </source>
</evidence>
<evidence type="ECO:0000256" key="1">
    <source>
        <dbReference type="ARBA" id="ARBA00004141"/>
    </source>
</evidence>
<dbReference type="AlphaFoldDB" id="A0A8R1HT73"/>
<sequence>MASTATLSLGTGANEVETEVALLPKKEEKTLDDFMKLGKYCWLILLFSEFMLLSGAGNTLYMMYAGAAPKLVSCEGPEVYIKDICKSSHDFHNPPNCSLTYQYDFLSINVAFDHLCQEGAWVKTSISVQMVGVLIGSVLSGTVADRYGRLKVLSVCFFMVSVLSVLNTFATTLVHFTVVRTLLSVFKGGLLSTYGVYKMEHVPRQHRFWIATMISWAPNYMLLSLVAYLCHDWKTYQYAIFALSMPGAVVFCFVQESPRWLIQAGRIDEAHRVLKKIMHIDGNTSDHMWSEVEEMLQNEQKKQAERSKKRKNYNFRHLFWNRYMATVTMIMWLGMFSTSFTNYGFVFNIEKLSGSLYINALLMGSLRWVLNIGFGVADLKFKSLGRKHIHLISKLTISACVLSIFLTYYFEYDEEYSFIIRAATLLASATASQVFITKSMVLMEFYPTVVRNSAVSFKSSASRIGTILGPQLFILAMPVQKSSVRNPHRDVPFRRHRVPTTAARNEGTTASGNIAKEGEEWGDGASDGRIK</sequence>
<feature type="transmembrane region" description="Helical" evidence="6">
    <location>
        <begin position="152"/>
        <end position="170"/>
    </location>
</feature>
<dbReference type="InterPro" id="IPR020846">
    <property type="entry name" value="MFS_dom"/>
</dbReference>
<organism evidence="8 9">
    <name type="scientific">Caenorhabditis japonica</name>
    <dbReference type="NCBI Taxonomy" id="281687"/>
    <lineage>
        <taxon>Eukaryota</taxon>
        <taxon>Metazoa</taxon>
        <taxon>Ecdysozoa</taxon>
        <taxon>Nematoda</taxon>
        <taxon>Chromadorea</taxon>
        <taxon>Rhabditida</taxon>
        <taxon>Rhabditina</taxon>
        <taxon>Rhabditomorpha</taxon>
        <taxon>Rhabditoidea</taxon>
        <taxon>Rhabditidae</taxon>
        <taxon>Peloderinae</taxon>
        <taxon>Caenorhabditis</taxon>
    </lineage>
</organism>
<name>A0A8R1HT73_CAEJA</name>
<keyword evidence="2 6" id="KW-0812">Transmembrane</keyword>
<dbReference type="Pfam" id="PF00083">
    <property type="entry name" value="Sugar_tr"/>
    <property type="match status" value="1"/>
</dbReference>